<feature type="transmembrane region" description="Helical" evidence="5">
    <location>
        <begin position="34"/>
        <end position="49"/>
    </location>
</feature>
<feature type="domain" description="TM2" evidence="6">
    <location>
        <begin position="5"/>
        <end position="38"/>
    </location>
</feature>
<name>A0ABW7GYJ3_9BURK</name>
<proteinExistence type="predicted"/>
<dbReference type="EMBL" id="JBIGIB010000002">
    <property type="protein sequence ID" value="MFG6466871.1"/>
    <property type="molecule type" value="Genomic_DNA"/>
</dbReference>
<evidence type="ECO:0000256" key="4">
    <source>
        <dbReference type="ARBA" id="ARBA00023136"/>
    </source>
</evidence>
<keyword evidence="4 5" id="KW-0472">Membrane</keyword>
<evidence type="ECO:0000256" key="5">
    <source>
        <dbReference type="SAM" id="Phobius"/>
    </source>
</evidence>
<keyword evidence="3 5" id="KW-1133">Transmembrane helix</keyword>
<evidence type="ECO:0000313" key="8">
    <source>
        <dbReference type="Proteomes" id="UP001606303"/>
    </source>
</evidence>
<dbReference type="Proteomes" id="UP001606303">
    <property type="component" value="Unassembled WGS sequence"/>
</dbReference>
<dbReference type="InterPro" id="IPR007829">
    <property type="entry name" value="TM2"/>
</dbReference>
<evidence type="ECO:0000256" key="1">
    <source>
        <dbReference type="ARBA" id="ARBA00004141"/>
    </source>
</evidence>
<evidence type="ECO:0000259" key="6">
    <source>
        <dbReference type="Pfam" id="PF05154"/>
    </source>
</evidence>
<evidence type="ECO:0000256" key="3">
    <source>
        <dbReference type="ARBA" id="ARBA00022989"/>
    </source>
</evidence>
<keyword evidence="8" id="KW-1185">Reference proteome</keyword>
<comment type="caution">
    <text evidence="7">The sequence shown here is derived from an EMBL/GenBank/DDBJ whole genome shotgun (WGS) entry which is preliminary data.</text>
</comment>
<protein>
    <submittedName>
        <fullName evidence="7">NINE protein</fullName>
    </submittedName>
</protein>
<evidence type="ECO:0000313" key="7">
    <source>
        <dbReference type="EMBL" id="MFG6466871.1"/>
    </source>
</evidence>
<dbReference type="RefSeq" id="WP_394383897.1">
    <property type="nucleotide sequence ID" value="NZ_JBIGIB010000002.1"/>
</dbReference>
<evidence type="ECO:0000256" key="2">
    <source>
        <dbReference type="ARBA" id="ARBA00022692"/>
    </source>
</evidence>
<gene>
    <name evidence="7" type="ORF">ACG01O_09655</name>
</gene>
<sequence length="141" mass="15596">MKPVKHKAIATWLALVFGSLGAHRFYLHGWRDRWAWAYPLPTILGLIGMQRMQHLGQDDRLAWVLIPLLGASLVAALLSGIVYGLTPDERWNERHNGGREASAGGWPAIIGVVLCLFLGGTTLMATIAFSAQRYFESQLAQ</sequence>
<feature type="transmembrane region" description="Helical" evidence="5">
    <location>
        <begin position="105"/>
        <end position="129"/>
    </location>
</feature>
<accession>A0ABW7GYJ3</accession>
<reference evidence="7 8" key="1">
    <citation type="submission" date="2024-08" db="EMBL/GenBank/DDBJ databases">
        <authorList>
            <person name="Lu H."/>
        </authorList>
    </citation>
    <scope>NUCLEOTIDE SEQUENCE [LARGE SCALE GENOMIC DNA]</scope>
    <source>
        <strain evidence="7 8">BYS87W</strain>
    </source>
</reference>
<organism evidence="7 8">
    <name type="scientific">Pelomonas baiyunensis</name>
    <dbReference type="NCBI Taxonomy" id="3299026"/>
    <lineage>
        <taxon>Bacteria</taxon>
        <taxon>Pseudomonadati</taxon>
        <taxon>Pseudomonadota</taxon>
        <taxon>Betaproteobacteria</taxon>
        <taxon>Burkholderiales</taxon>
        <taxon>Sphaerotilaceae</taxon>
        <taxon>Roseateles</taxon>
    </lineage>
</organism>
<feature type="transmembrane region" description="Helical" evidence="5">
    <location>
        <begin position="61"/>
        <end position="85"/>
    </location>
</feature>
<keyword evidence="2 5" id="KW-0812">Transmembrane</keyword>
<comment type="subcellular location">
    <subcellularLocation>
        <location evidence="1">Membrane</location>
        <topology evidence="1">Multi-pass membrane protein</topology>
    </subcellularLocation>
</comment>
<dbReference type="Pfam" id="PF05154">
    <property type="entry name" value="TM2"/>
    <property type="match status" value="1"/>
</dbReference>